<dbReference type="InterPro" id="IPR010982">
    <property type="entry name" value="Lambda_DNA-bd_dom_sf"/>
</dbReference>
<evidence type="ECO:0000313" key="3">
    <source>
        <dbReference type="Proteomes" id="UP000245056"/>
    </source>
</evidence>
<reference evidence="2 3" key="1">
    <citation type="submission" date="2018-05" db="EMBL/GenBank/DDBJ databases">
        <title>Genome sequences of two Antarctic strains of Pseudomonas prosekii: insights into adaptation to extreme conditions.</title>
        <authorList>
            <person name="Snopkova K."/>
            <person name="Dufkova K."/>
            <person name="Cejkova D."/>
            <person name="Sedlacek I."/>
            <person name="Smajs D."/>
        </authorList>
    </citation>
    <scope>NUCLEOTIDE SEQUENCE [LARGE SCALE GENOMIC DNA]</scope>
    <source>
        <strain evidence="2 3">P2673</strain>
    </source>
</reference>
<dbReference type="Proteomes" id="UP000245056">
    <property type="component" value="Unassembled WGS sequence"/>
</dbReference>
<dbReference type="OrthoDB" id="7008804at2"/>
<organism evidence="2 3">
    <name type="scientific">Pseudomonas prosekii</name>
    <dbReference type="NCBI Taxonomy" id="1148509"/>
    <lineage>
        <taxon>Bacteria</taxon>
        <taxon>Pseudomonadati</taxon>
        <taxon>Pseudomonadota</taxon>
        <taxon>Gammaproteobacteria</taxon>
        <taxon>Pseudomonadales</taxon>
        <taxon>Pseudomonadaceae</taxon>
        <taxon>Pseudomonas</taxon>
    </lineage>
</organism>
<comment type="caution">
    <text evidence="2">The sequence shown here is derived from an EMBL/GenBank/DDBJ whole genome shotgun (WGS) entry which is preliminary data.</text>
</comment>
<dbReference type="SMART" id="SM00530">
    <property type="entry name" value="HTH_XRE"/>
    <property type="match status" value="1"/>
</dbReference>
<dbReference type="CDD" id="cd00093">
    <property type="entry name" value="HTH_XRE"/>
    <property type="match status" value="1"/>
</dbReference>
<dbReference type="PROSITE" id="PS50943">
    <property type="entry name" value="HTH_CROC1"/>
    <property type="match status" value="1"/>
</dbReference>
<feature type="domain" description="HTH cro/C1-type" evidence="1">
    <location>
        <begin position="11"/>
        <end position="64"/>
    </location>
</feature>
<dbReference type="Pfam" id="PF01381">
    <property type="entry name" value="HTH_3"/>
    <property type="match status" value="1"/>
</dbReference>
<dbReference type="EMBL" id="QFAW01000069">
    <property type="protein sequence ID" value="PWE38774.1"/>
    <property type="molecule type" value="Genomic_DNA"/>
</dbReference>
<dbReference type="GO" id="GO:0003677">
    <property type="term" value="F:DNA binding"/>
    <property type="evidence" value="ECO:0007669"/>
    <property type="project" value="InterPro"/>
</dbReference>
<gene>
    <name evidence="2" type="ORF">C9I49_27410</name>
</gene>
<name>A0A2U2D0E5_9PSED</name>
<dbReference type="AlphaFoldDB" id="A0A2U2D0E5"/>
<proteinExistence type="predicted"/>
<sequence>MSLRRPYAAVLQLLRNRQGLSQQEIAGKVAQSHVSQLETLKTTATVDVTNELASALNVKAITFFTLVIAANEQRAPRDVLLSALAELEALKLADEILPEQPRQLEPPRVAAAREKWLAIQALKSKGYSQSQVVLELGYSKATVWRLWSNEPGV</sequence>
<dbReference type="RefSeq" id="WP_109522492.1">
    <property type="nucleotide sequence ID" value="NZ_QFAW01000069.1"/>
</dbReference>
<evidence type="ECO:0000313" key="2">
    <source>
        <dbReference type="EMBL" id="PWE38774.1"/>
    </source>
</evidence>
<evidence type="ECO:0000259" key="1">
    <source>
        <dbReference type="PROSITE" id="PS50943"/>
    </source>
</evidence>
<protein>
    <submittedName>
        <fullName evidence="2">Transcriptional regulator</fullName>
    </submittedName>
</protein>
<accession>A0A2U2D0E5</accession>
<dbReference type="SUPFAM" id="SSF47413">
    <property type="entry name" value="lambda repressor-like DNA-binding domains"/>
    <property type="match status" value="1"/>
</dbReference>
<dbReference type="InterPro" id="IPR001387">
    <property type="entry name" value="Cro/C1-type_HTH"/>
</dbReference>
<dbReference type="Gene3D" id="1.10.260.40">
    <property type="entry name" value="lambda repressor-like DNA-binding domains"/>
    <property type="match status" value="1"/>
</dbReference>